<keyword evidence="2" id="KW-0812">Transmembrane</keyword>
<dbReference type="EMBL" id="SDWU01000030">
    <property type="protein sequence ID" value="RYB97433.1"/>
    <property type="molecule type" value="Genomic_DNA"/>
</dbReference>
<organism evidence="3 4">
    <name type="scientific">Nocardioides ganghwensis</name>
    <dbReference type="NCBI Taxonomy" id="252230"/>
    <lineage>
        <taxon>Bacteria</taxon>
        <taxon>Bacillati</taxon>
        <taxon>Actinomycetota</taxon>
        <taxon>Actinomycetes</taxon>
        <taxon>Propionibacteriales</taxon>
        <taxon>Nocardioidaceae</taxon>
        <taxon>Nocardioides</taxon>
    </lineage>
</organism>
<keyword evidence="4" id="KW-1185">Reference proteome</keyword>
<keyword evidence="2" id="KW-0472">Membrane</keyword>
<dbReference type="RefSeq" id="WP_129456974.1">
    <property type="nucleotide sequence ID" value="NZ_JACXYX010000025.1"/>
</dbReference>
<evidence type="ECO:0000313" key="4">
    <source>
        <dbReference type="Proteomes" id="UP000293291"/>
    </source>
</evidence>
<dbReference type="AlphaFoldDB" id="A0A4Q2S734"/>
<dbReference type="OrthoDB" id="5185175at2"/>
<keyword evidence="2" id="KW-1133">Transmembrane helix</keyword>
<feature type="region of interest" description="Disordered" evidence="1">
    <location>
        <begin position="66"/>
        <end position="90"/>
    </location>
</feature>
<proteinExistence type="predicted"/>
<feature type="transmembrane region" description="Helical" evidence="2">
    <location>
        <begin position="41"/>
        <end position="61"/>
    </location>
</feature>
<reference evidence="3 4" key="1">
    <citation type="submission" date="2019-01" db="EMBL/GenBank/DDBJ databases">
        <title>Novel species of Nocardioides.</title>
        <authorList>
            <person name="Liu Q."/>
            <person name="Xin Y.-H."/>
        </authorList>
    </citation>
    <scope>NUCLEOTIDE SEQUENCE [LARGE SCALE GENOMIC DNA]</scope>
    <source>
        <strain evidence="3 4">CGMCC 4.6875</strain>
    </source>
</reference>
<evidence type="ECO:0000256" key="2">
    <source>
        <dbReference type="SAM" id="Phobius"/>
    </source>
</evidence>
<accession>A0A4Q2S734</accession>
<gene>
    <name evidence="3" type="ORF">EUA07_20150</name>
</gene>
<dbReference type="Proteomes" id="UP000293291">
    <property type="component" value="Unassembled WGS sequence"/>
</dbReference>
<protein>
    <submittedName>
        <fullName evidence="3">Uncharacterized protein</fullName>
    </submittedName>
</protein>
<name>A0A4Q2S734_9ACTN</name>
<sequence length="362" mass="38481">MNDDLDLMRRVVDYHDHIAAPPVLVADDLQRGRRRVRRRRGLLAGGAALGLASVVAAVSLLTAGGPDGSPQPVGPPMPTSTFEPVPGNPGLDGPLVAPQSILDVEELGFRVEGLPALSGTLKTDRQEIEVAVASSTFAVEVYYQGEGLGLTATDQPRQEVSINGVPGTVVERFDGNSHLTYLVWEYAPDSWASVWRSDDAYTPSRKAQILTIAEAIRPGGAAVRVPFRLGTASAPLLAAETVSQVSLPRDNDFWHVSFEGGLVVGGRSPARSSCDPSAVSSIVVQDFTYRGYTGCLLGTGEDRSQVSAIVLEVDGTERLVHRQDSPLTGDEIEDLKPVLADLTVATSDDTATWFDLRTALGG</sequence>
<evidence type="ECO:0000256" key="1">
    <source>
        <dbReference type="SAM" id="MobiDB-lite"/>
    </source>
</evidence>
<evidence type="ECO:0000313" key="3">
    <source>
        <dbReference type="EMBL" id="RYB97433.1"/>
    </source>
</evidence>
<comment type="caution">
    <text evidence="3">The sequence shown here is derived from an EMBL/GenBank/DDBJ whole genome shotgun (WGS) entry which is preliminary data.</text>
</comment>